<dbReference type="PANTHER" id="PTHR30193">
    <property type="entry name" value="ABC TRANSPORTER PERMEASE PROTEIN"/>
    <property type="match status" value="1"/>
</dbReference>
<dbReference type="PANTHER" id="PTHR30193:SF37">
    <property type="entry name" value="INNER MEMBRANE ABC TRANSPORTER PERMEASE PROTEIN YCJO"/>
    <property type="match status" value="1"/>
</dbReference>
<evidence type="ECO:0000256" key="5">
    <source>
        <dbReference type="ARBA" id="ARBA00022989"/>
    </source>
</evidence>
<evidence type="ECO:0000256" key="7">
    <source>
        <dbReference type="RuleBase" id="RU363032"/>
    </source>
</evidence>
<keyword evidence="2 7" id="KW-0813">Transport</keyword>
<evidence type="ECO:0000256" key="2">
    <source>
        <dbReference type="ARBA" id="ARBA00022448"/>
    </source>
</evidence>
<dbReference type="Gene3D" id="1.10.3720.10">
    <property type="entry name" value="MetI-like"/>
    <property type="match status" value="1"/>
</dbReference>
<evidence type="ECO:0000313" key="10">
    <source>
        <dbReference type="Proteomes" id="UP000033428"/>
    </source>
</evidence>
<dbReference type="PROSITE" id="PS50928">
    <property type="entry name" value="ABC_TM1"/>
    <property type="match status" value="1"/>
</dbReference>
<reference evidence="9 10" key="1">
    <citation type="submission" date="2015-02" db="EMBL/GenBank/DDBJ databases">
        <title>Single-cell genomics of uncultivated deep-branching MTB reveals a conserved set of magnetosome genes.</title>
        <authorList>
            <person name="Kolinko S."/>
            <person name="Richter M."/>
            <person name="Glockner F.O."/>
            <person name="Brachmann A."/>
            <person name="Schuler D."/>
        </authorList>
    </citation>
    <scope>NUCLEOTIDE SEQUENCE [LARGE SCALE GENOMIC DNA]</scope>
    <source>
        <strain evidence="9">SKK-01</strain>
    </source>
</reference>
<dbReference type="InterPro" id="IPR035906">
    <property type="entry name" value="MetI-like_sf"/>
</dbReference>
<feature type="transmembrane region" description="Helical" evidence="7">
    <location>
        <begin position="215"/>
        <end position="232"/>
    </location>
</feature>
<keyword evidence="5 7" id="KW-1133">Transmembrane helix</keyword>
<comment type="caution">
    <text evidence="9">The sequence shown here is derived from an EMBL/GenBank/DDBJ whole genome shotgun (WGS) entry which is preliminary data.</text>
</comment>
<evidence type="ECO:0000256" key="3">
    <source>
        <dbReference type="ARBA" id="ARBA00022475"/>
    </source>
</evidence>
<feature type="transmembrane region" description="Helical" evidence="7">
    <location>
        <begin position="274"/>
        <end position="292"/>
    </location>
</feature>
<dbReference type="Pfam" id="PF00528">
    <property type="entry name" value="BPD_transp_1"/>
    <property type="match status" value="1"/>
</dbReference>
<evidence type="ECO:0000256" key="4">
    <source>
        <dbReference type="ARBA" id="ARBA00022692"/>
    </source>
</evidence>
<evidence type="ECO:0000259" key="8">
    <source>
        <dbReference type="PROSITE" id="PS50928"/>
    </source>
</evidence>
<organism evidence="9 10">
    <name type="scientific">Candidatus Omnitrophus magneticus</name>
    <dbReference type="NCBI Taxonomy" id="1609969"/>
    <lineage>
        <taxon>Bacteria</taxon>
        <taxon>Pseudomonadati</taxon>
        <taxon>Candidatus Omnitrophota</taxon>
        <taxon>Candidatus Omnitrophus</taxon>
    </lineage>
</organism>
<keyword evidence="6 7" id="KW-0472">Membrane</keyword>
<evidence type="ECO:0000313" key="9">
    <source>
        <dbReference type="EMBL" id="KJJ85203.1"/>
    </source>
</evidence>
<evidence type="ECO:0000256" key="6">
    <source>
        <dbReference type="ARBA" id="ARBA00023136"/>
    </source>
</evidence>
<comment type="subcellular location">
    <subcellularLocation>
        <location evidence="1 7">Cell membrane</location>
        <topology evidence="1 7">Multi-pass membrane protein</topology>
    </subcellularLocation>
</comment>
<sequence length="304" mass="34741">MKEELSFWQKLSRQKTSYLFIAVPFLLFFTFQLVPLFASFFLSFKEYDVVHAPKIIDLQNYRDILFHDPLFWLAMRNTVFYVLGVVPIGICISLILAVAIDQQIKFKNFFKSIFFLPTVTAIIAVSVIWKWLYAGEKYGLFNFIIMKLGGKPIDWLASTNWTLPSIMIMSIWAGVGYNMILFLAGLQTIPHSMYEAAEIDGAGFWSKFFHVTLPLLKPTLVFVSLMSFIFSFQVFEQVYIMTGGQGGIGGVLNCALTIVAYLYDKGFQKFQMGYASALAYIIALCVFMLTIVNKQIMKSSHVEY</sequence>
<feature type="transmembrane region" description="Helical" evidence="7">
    <location>
        <begin position="238"/>
        <end position="262"/>
    </location>
</feature>
<feature type="transmembrane region" description="Helical" evidence="7">
    <location>
        <begin position="79"/>
        <end position="100"/>
    </location>
</feature>
<dbReference type="EMBL" id="JYNY01000203">
    <property type="protein sequence ID" value="KJJ85203.1"/>
    <property type="molecule type" value="Genomic_DNA"/>
</dbReference>
<feature type="transmembrane region" description="Helical" evidence="7">
    <location>
        <begin position="161"/>
        <end position="184"/>
    </location>
</feature>
<dbReference type="CDD" id="cd06261">
    <property type="entry name" value="TM_PBP2"/>
    <property type="match status" value="1"/>
</dbReference>
<gene>
    <name evidence="9" type="ORF">OMAG_000915</name>
</gene>
<keyword evidence="3" id="KW-1003">Cell membrane</keyword>
<proteinExistence type="inferred from homology"/>
<feature type="domain" description="ABC transmembrane type-1" evidence="8">
    <location>
        <begin position="75"/>
        <end position="293"/>
    </location>
</feature>
<keyword evidence="4 7" id="KW-0812">Transmembrane</keyword>
<evidence type="ECO:0000256" key="1">
    <source>
        <dbReference type="ARBA" id="ARBA00004651"/>
    </source>
</evidence>
<dbReference type="AlphaFoldDB" id="A0A0F0CPG5"/>
<feature type="transmembrane region" description="Helical" evidence="7">
    <location>
        <begin position="112"/>
        <end position="132"/>
    </location>
</feature>
<dbReference type="Proteomes" id="UP000033428">
    <property type="component" value="Unassembled WGS sequence"/>
</dbReference>
<feature type="transmembrane region" description="Helical" evidence="7">
    <location>
        <begin position="20"/>
        <end position="44"/>
    </location>
</feature>
<name>A0A0F0CPG5_9BACT</name>
<protein>
    <submittedName>
        <fullName evidence="9">Sugar ABC transporter permease</fullName>
    </submittedName>
</protein>
<comment type="similarity">
    <text evidence="7">Belongs to the binding-protein-dependent transport system permease family.</text>
</comment>
<keyword evidence="10" id="KW-1185">Reference proteome</keyword>
<dbReference type="InterPro" id="IPR000515">
    <property type="entry name" value="MetI-like"/>
</dbReference>
<accession>A0A0F0CPG5</accession>
<dbReference type="GO" id="GO:0005886">
    <property type="term" value="C:plasma membrane"/>
    <property type="evidence" value="ECO:0007669"/>
    <property type="project" value="UniProtKB-SubCell"/>
</dbReference>
<dbReference type="InterPro" id="IPR051393">
    <property type="entry name" value="ABC_transporter_permease"/>
</dbReference>
<dbReference type="GO" id="GO:0055085">
    <property type="term" value="P:transmembrane transport"/>
    <property type="evidence" value="ECO:0007669"/>
    <property type="project" value="InterPro"/>
</dbReference>
<dbReference type="SUPFAM" id="SSF161098">
    <property type="entry name" value="MetI-like"/>
    <property type="match status" value="1"/>
</dbReference>